<organism evidence="1 2">
    <name type="scientific">Flavobacterium myungsuense</name>
    <dbReference type="NCBI Taxonomy" id="651823"/>
    <lineage>
        <taxon>Bacteria</taxon>
        <taxon>Pseudomonadati</taxon>
        <taxon>Bacteroidota</taxon>
        <taxon>Flavobacteriia</taxon>
        <taxon>Flavobacteriales</taxon>
        <taxon>Flavobacteriaceae</taxon>
        <taxon>Flavobacterium</taxon>
    </lineage>
</organism>
<name>A0ABW3IYI6_9FLAO</name>
<proteinExistence type="predicted"/>
<sequence>MKKIFLIYSLVFWSLAFSQDASKEKKLISRKHEIKIGGIKLLAGPIFEGTYEYIYSKDFTFGSSVLLNLNTDSDYSEDLSLTPFARFYFQESKEYGAYGFFVEGFAKYYSGKYVSIYIYNEEDEKKFSAAALGLSLGKKWVNNSGFVLELLVGVGRTIGNSNNAPEAVFRGDLNIGYRF</sequence>
<dbReference type="EMBL" id="JBHTIZ010000005">
    <property type="protein sequence ID" value="MFD0983182.1"/>
    <property type="molecule type" value="Genomic_DNA"/>
</dbReference>
<gene>
    <name evidence="1" type="ORF">ACFQ0S_01705</name>
</gene>
<keyword evidence="2" id="KW-1185">Reference proteome</keyword>
<dbReference type="Proteomes" id="UP001597051">
    <property type="component" value="Unassembled WGS sequence"/>
</dbReference>
<dbReference type="RefSeq" id="WP_379752558.1">
    <property type="nucleotide sequence ID" value="NZ_JBHSYB010000002.1"/>
</dbReference>
<reference evidence="2" key="1">
    <citation type="journal article" date="2019" name="Int. J. Syst. Evol. Microbiol.">
        <title>The Global Catalogue of Microorganisms (GCM) 10K type strain sequencing project: providing services to taxonomists for standard genome sequencing and annotation.</title>
        <authorList>
            <consortium name="The Broad Institute Genomics Platform"/>
            <consortium name="The Broad Institute Genome Sequencing Center for Infectious Disease"/>
            <person name="Wu L."/>
            <person name="Ma J."/>
        </authorList>
    </citation>
    <scope>NUCLEOTIDE SEQUENCE [LARGE SCALE GENOMIC DNA]</scope>
    <source>
        <strain evidence="2">CECT 7649</strain>
    </source>
</reference>
<evidence type="ECO:0008006" key="3">
    <source>
        <dbReference type="Google" id="ProtNLM"/>
    </source>
</evidence>
<evidence type="ECO:0000313" key="2">
    <source>
        <dbReference type="Proteomes" id="UP001597051"/>
    </source>
</evidence>
<protein>
    <recommendedName>
        <fullName evidence="3">DUF3575 domain-containing protein</fullName>
    </recommendedName>
</protein>
<comment type="caution">
    <text evidence="1">The sequence shown here is derived from an EMBL/GenBank/DDBJ whole genome shotgun (WGS) entry which is preliminary data.</text>
</comment>
<accession>A0ABW3IYI6</accession>
<evidence type="ECO:0000313" key="1">
    <source>
        <dbReference type="EMBL" id="MFD0983182.1"/>
    </source>
</evidence>